<feature type="compositionally biased region" description="Basic and acidic residues" evidence="1">
    <location>
        <begin position="61"/>
        <end position="79"/>
    </location>
</feature>
<proteinExistence type="predicted"/>
<organism evidence="2 3">
    <name type="scientific">Setaria digitata</name>
    <dbReference type="NCBI Taxonomy" id="48799"/>
    <lineage>
        <taxon>Eukaryota</taxon>
        <taxon>Metazoa</taxon>
        <taxon>Ecdysozoa</taxon>
        <taxon>Nematoda</taxon>
        <taxon>Chromadorea</taxon>
        <taxon>Rhabditida</taxon>
        <taxon>Spirurina</taxon>
        <taxon>Spiruromorpha</taxon>
        <taxon>Filarioidea</taxon>
        <taxon>Setariidae</taxon>
        <taxon>Setaria</taxon>
    </lineage>
</organism>
<accession>A0A915PZL9</accession>
<dbReference type="AlphaFoldDB" id="A0A915PZL9"/>
<sequence length="91" mass="10245">MLGTARGVSLGLGKINLAALNSGLQNRDGLIRAKRKREKERCKTTTKKYIHIEGAEFIHTRKFSTEPTKRPSTRRDESIPSRQVDGLRSPI</sequence>
<evidence type="ECO:0000256" key="1">
    <source>
        <dbReference type="SAM" id="MobiDB-lite"/>
    </source>
</evidence>
<evidence type="ECO:0000313" key="2">
    <source>
        <dbReference type="Proteomes" id="UP000887581"/>
    </source>
</evidence>
<feature type="region of interest" description="Disordered" evidence="1">
    <location>
        <begin position="61"/>
        <end position="91"/>
    </location>
</feature>
<name>A0A915PZL9_9BILA</name>
<protein>
    <submittedName>
        <fullName evidence="3">Uncharacterized protein</fullName>
    </submittedName>
</protein>
<dbReference type="Proteomes" id="UP000887581">
    <property type="component" value="Unplaced"/>
</dbReference>
<evidence type="ECO:0000313" key="3">
    <source>
        <dbReference type="WBParaSite" id="sdigi.contig4.g498.t1"/>
    </source>
</evidence>
<dbReference type="WBParaSite" id="sdigi.contig4.g498.t1">
    <property type="protein sequence ID" value="sdigi.contig4.g498.t1"/>
    <property type="gene ID" value="sdigi.contig4.g498"/>
</dbReference>
<reference evidence="3" key="1">
    <citation type="submission" date="2022-11" db="UniProtKB">
        <authorList>
            <consortium name="WormBaseParasite"/>
        </authorList>
    </citation>
    <scope>IDENTIFICATION</scope>
</reference>
<keyword evidence="2" id="KW-1185">Reference proteome</keyword>